<dbReference type="Proteomes" id="UP001178507">
    <property type="component" value="Unassembled WGS sequence"/>
</dbReference>
<evidence type="ECO:0000256" key="9">
    <source>
        <dbReference type="ARBA" id="ARBA00023180"/>
    </source>
</evidence>
<feature type="transmembrane region" description="Helical" evidence="12">
    <location>
        <begin position="425"/>
        <end position="443"/>
    </location>
</feature>
<dbReference type="PANTHER" id="PTHR22702:SF1">
    <property type="entry name" value="PROTEASE-ASSOCIATED DOMAIN-CONTAINING PROTEIN 1"/>
    <property type="match status" value="1"/>
</dbReference>
<protein>
    <recommendedName>
        <fullName evidence="18">PA domain-containing protein</fullName>
    </recommendedName>
</protein>
<dbReference type="EMBL" id="CAUJNA010000276">
    <property type="protein sequence ID" value="CAJ1374765.1"/>
    <property type="molecule type" value="Genomic_DNA"/>
</dbReference>
<proteinExistence type="predicted"/>
<keyword evidence="5" id="KW-0677">Repeat</keyword>
<dbReference type="GO" id="GO:0016020">
    <property type="term" value="C:membrane"/>
    <property type="evidence" value="ECO:0007669"/>
    <property type="project" value="UniProtKB-SubCell"/>
</dbReference>
<evidence type="ECO:0000256" key="4">
    <source>
        <dbReference type="ARBA" id="ARBA00022729"/>
    </source>
</evidence>
<keyword evidence="7 12" id="KW-1133">Transmembrane helix</keyword>
<dbReference type="Pfam" id="PF25011">
    <property type="entry name" value="VSR_TRX"/>
    <property type="match status" value="1"/>
</dbReference>
<comment type="subcellular location">
    <subcellularLocation>
        <location evidence="10">Endomembrane system</location>
        <topology evidence="10">Single-pass membrane protein</topology>
    </subcellularLocation>
    <subcellularLocation>
        <location evidence="1">Membrane</location>
        <topology evidence="1">Single-pass type I membrane protein</topology>
    </subcellularLocation>
</comment>
<evidence type="ECO:0000256" key="6">
    <source>
        <dbReference type="ARBA" id="ARBA00022837"/>
    </source>
</evidence>
<evidence type="ECO:0000313" key="16">
    <source>
        <dbReference type="EMBL" id="CAJ1374765.1"/>
    </source>
</evidence>
<dbReference type="GO" id="GO:0012505">
    <property type="term" value="C:endomembrane system"/>
    <property type="evidence" value="ECO:0007669"/>
    <property type="project" value="UniProtKB-SubCell"/>
</dbReference>
<evidence type="ECO:0000256" key="7">
    <source>
        <dbReference type="ARBA" id="ARBA00022989"/>
    </source>
</evidence>
<evidence type="ECO:0000256" key="10">
    <source>
        <dbReference type="ARBA" id="ARBA00037847"/>
    </source>
</evidence>
<feature type="chain" id="PRO_5041467972" description="PA domain-containing protein" evidence="13">
    <location>
        <begin position="20"/>
        <end position="488"/>
    </location>
</feature>
<dbReference type="PANTHER" id="PTHR22702">
    <property type="entry name" value="PROTEASE-ASSOCIATED DOMAIN-CONTAINING PROTEIN"/>
    <property type="match status" value="1"/>
</dbReference>
<feature type="signal peptide" evidence="13">
    <location>
        <begin position="1"/>
        <end position="19"/>
    </location>
</feature>
<evidence type="ECO:0000259" key="15">
    <source>
        <dbReference type="Pfam" id="PF25011"/>
    </source>
</evidence>
<reference evidence="16" key="1">
    <citation type="submission" date="2023-08" db="EMBL/GenBank/DDBJ databases">
        <authorList>
            <person name="Chen Y."/>
            <person name="Shah S."/>
            <person name="Dougan E. K."/>
            <person name="Thang M."/>
            <person name="Chan C."/>
        </authorList>
    </citation>
    <scope>NUCLEOTIDE SEQUENCE</scope>
</reference>
<dbReference type="AlphaFoldDB" id="A0AA36HT03"/>
<feature type="domain" description="Vacuolar sorting receptor thioredoxin-like" evidence="15">
    <location>
        <begin position="211"/>
        <end position="397"/>
    </location>
</feature>
<accession>A0AA36HT03</accession>
<name>A0AA36HT03_9DINO</name>
<evidence type="ECO:0000256" key="12">
    <source>
        <dbReference type="SAM" id="Phobius"/>
    </source>
</evidence>
<keyword evidence="4 13" id="KW-0732">Signal</keyword>
<evidence type="ECO:0000256" key="13">
    <source>
        <dbReference type="SAM" id="SignalP"/>
    </source>
</evidence>
<dbReference type="SUPFAM" id="SSF52025">
    <property type="entry name" value="PA domain"/>
    <property type="match status" value="1"/>
</dbReference>
<dbReference type="InterPro" id="IPR046450">
    <property type="entry name" value="PA_dom_sf"/>
</dbReference>
<dbReference type="InterPro" id="IPR056858">
    <property type="entry name" value="VSR_TRX"/>
</dbReference>
<keyword evidence="3 12" id="KW-0812">Transmembrane</keyword>
<organism evidence="16 17">
    <name type="scientific">Effrenium voratum</name>
    <dbReference type="NCBI Taxonomy" id="2562239"/>
    <lineage>
        <taxon>Eukaryota</taxon>
        <taxon>Sar</taxon>
        <taxon>Alveolata</taxon>
        <taxon>Dinophyceae</taxon>
        <taxon>Suessiales</taxon>
        <taxon>Symbiodiniaceae</taxon>
        <taxon>Effrenium</taxon>
    </lineage>
</organism>
<feature type="region of interest" description="Disordered" evidence="11">
    <location>
        <begin position="71"/>
        <end position="106"/>
    </location>
</feature>
<evidence type="ECO:0000256" key="8">
    <source>
        <dbReference type="ARBA" id="ARBA00023136"/>
    </source>
</evidence>
<keyword evidence="2" id="KW-0245">EGF-like domain</keyword>
<keyword evidence="9" id="KW-0325">Glycoprotein</keyword>
<feature type="domain" description="PA" evidence="14">
    <location>
        <begin position="103"/>
        <end position="184"/>
    </location>
</feature>
<evidence type="ECO:0000313" key="17">
    <source>
        <dbReference type="Proteomes" id="UP001178507"/>
    </source>
</evidence>
<evidence type="ECO:0000256" key="5">
    <source>
        <dbReference type="ARBA" id="ARBA00022737"/>
    </source>
</evidence>
<evidence type="ECO:0008006" key="18">
    <source>
        <dbReference type="Google" id="ProtNLM"/>
    </source>
</evidence>
<gene>
    <name evidence="16" type="ORF">EVOR1521_LOCUS4222</name>
</gene>
<evidence type="ECO:0000256" key="2">
    <source>
        <dbReference type="ARBA" id="ARBA00022536"/>
    </source>
</evidence>
<dbReference type="InterPro" id="IPR003137">
    <property type="entry name" value="PA_domain"/>
</dbReference>
<feature type="compositionally biased region" description="Basic and acidic residues" evidence="11">
    <location>
        <begin position="80"/>
        <end position="89"/>
    </location>
</feature>
<dbReference type="Pfam" id="PF02225">
    <property type="entry name" value="PA"/>
    <property type="match status" value="1"/>
</dbReference>
<sequence length="488" mass="54548">MRARRWHALLLAVCARAQLQVVAPKALARQFEATHGMVYGTTATFGTPDYSQRVLGQLLWAESKGKDYCEPGDYSLPDSRPPKGSEVAKEPSAPRPSLDPRGEWPKSPEEMLKKVLLVRRGRCTFVTKVRIAEEKGAHAVVVVDKETSTKTSEDIQRTVMADDGWGDSVKIPSILLSKFDGQKLIDAARQGTVMVELAWDIPRGKVVMMEFWLSSGSREARRFLERFKTCALSLGHHLQFAPHYDIFSLDEGEDDSLCVASGSERFCAKSPEDGEVSGEEVVNEDVRQLCIWNTTSRREREDGASYSSLYWQYVADFNQRCGMQARDVARRFGEKCSLAVMGDLGIDASRVQGCVEKYRLPLLREQLQSRASHLGLQLNGWRYSGPLDPESVLKAVCGGFTTPPAECLEMQEDLHVAGGVPFPDLMAGLALLASVLIAVFFFYKRHVTSSVRRVLREEVMLEVQSQMADYVVMEDGDNRPPNQRVLSF</sequence>
<keyword evidence="17" id="KW-1185">Reference proteome</keyword>
<dbReference type="Gene3D" id="3.50.30.30">
    <property type="match status" value="1"/>
</dbReference>
<evidence type="ECO:0000259" key="14">
    <source>
        <dbReference type="Pfam" id="PF02225"/>
    </source>
</evidence>
<keyword evidence="6" id="KW-0106">Calcium</keyword>
<comment type="caution">
    <text evidence="16">The sequence shown here is derived from an EMBL/GenBank/DDBJ whole genome shotgun (WGS) entry which is preliminary data.</text>
</comment>
<keyword evidence="8 12" id="KW-0472">Membrane</keyword>
<evidence type="ECO:0000256" key="3">
    <source>
        <dbReference type="ARBA" id="ARBA00022692"/>
    </source>
</evidence>
<evidence type="ECO:0000256" key="1">
    <source>
        <dbReference type="ARBA" id="ARBA00004479"/>
    </source>
</evidence>
<evidence type="ECO:0000256" key="11">
    <source>
        <dbReference type="SAM" id="MobiDB-lite"/>
    </source>
</evidence>